<proteinExistence type="predicted"/>
<protein>
    <submittedName>
        <fullName evidence="1">Uncharacterized protein</fullName>
    </submittedName>
</protein>
<reference evidence="1" key="1">
    <citation type="submission" date="2016-10" db="EMBL/GenBank/DDBJ databases">
        <title>Draft Genome Sequence of Nocardioides luteus Strain BAFB, an Alkane-Degrading Bacterium Isolated from JP-7 Polluted Soil.</title>
        <authorList>
            <person name="Brown L."/>
            <person name="Ruiz O.N."/>
            <person name="Gunasekera T."/>
        </authorList>
    </citation>
    <scope>NUCLEOTIDE SEQUENCE [LARGE SCALE GENOMIC DNA]</scope>
    <source>
        <strain evidence="1">BAFB</strain>
    </source>
</reference>
<accession>A0A1J4MXY4</accession>
<dbReference type="RefSeq" id="WP_045550480.1">
    <property type="nucleotide sequence ID" value="NZ_JZDQ02000045.1"/>
</dbReference>
<evidence type="ECO:0000313" key="1">
    <source>
        <dbReference type="EMBL" id="OIJ24138.1"/>
    </source>
</evidence>
<evidence type="ECO:0000313" key="2">
    <source>
        <dbReference type="Proteomes" id="UP000033772"/>
    </source>
</evidence>
<keyword evidence="2" id="KW-1185">Reference proteome</keyword>
<comment type="caution">
    <text evidence="1">The sequence shown here is derived from an EMBL/GenBank/DDBJ whole genome shotgun (WGS) entry which is preliminary data.</text>
</comment>
<dbReference type="Proteomes" id="UP000033772">
    <property type="component" value="Unassembled WGS sequence"/>
</dbReference>
<dbReference type="AlphaFoldDB" id="A0A1J4MXY4"/>
<dbReference type="OrthoDB" id="3480714at2"/>
<dbReference type="EMBL" id="JZDQ02000045">
    <property type="protein sequence ID" value="OIJ24138.1"/>
    <property type="molecule type" value="Genomic_DNA"/>
</dbReference>
<sequence>MTEQPQWPGVVPYVDYYTGAKRILVLHLTSGNKMLANNPGKLPPIASIDGRQYVVYWGTVSFEIPAERACHVSVHVEGNYIQQAATILLAPGAEQVQLTYATHYTSGVGSLTLS</sequence>
<dbReference type="STRING" id="1844.UG56_024265"/>
<name>A0A1J4MXY4_9ACTN</name>
<organism evidence="1 2">
    <name type="scientific">Nocardioides luteus</name>
    <dbReference type="NCBI Taxonomy" id="1844"/>
    <lineage>
        <taxon>Bacteria</taxon>
        <taxon>Bacillati</taxon>
        <taxon>Actinomycetota</taxon>
        <taxon>Actinomycetes</taxon>
        <taxon>Propionibacteriales</taxon>
        <taxon>Nocardioidaceae</taxon>
        <taxon>Nocardioides</taxon>
    </lineage>
</organism>
<gene>
    <name evidence="1" type="ORF">UG56_024265</name>
</gene>